<dbReference type="AlphaFoldDB" id="S4W5A8"/>
<evidence type="ECO:0000313" key="2">
    <source>
        <dbReference type="EMBL" id="AGO87841.1"/>
    </source>
</evidence>
<name>S4W5A8_9BACT</name>
<sequence>MKAADIPEKIKKDERFEGMKPGEIIVVLDEDILRMEKERRKAKKRFEMLKETNEELESKVNLLSEEKASGTGGGERKEEARSAAVEEVWGGGSRRSF</sequence>
<proteinExistence type="predicted"/>
<feature type="region of interest" description="Disordered" evidence="1">
    <location>
        <begin position="62"/>
        <end position="97"/>
    </location>
</feature>
<accession>S4W5A8</accession>
<reference evidence="2" key="1">
    <citation type="journal article" date="2014" name="ISME J.">
        <title>Genomic properties of Marine Group A bacteria indicate a role in the marine sulfur cycle.</title>
        <authorList>
            <person name="Wright J.J."/>
            <person name="Mewis K."/>
            <person name="Hanson N.W."/>
            <person name="Konwar K.M."/>
            <person name="Maas K.R."/>
            <person name="Hallam S.J."/>
        </authorList>
    </citation>
    <scope>NUCLEOTIDE SEQUENCE</scope>
</reference>
<protein>
    <submittedName>
        <fullName evidence="2">Uncharacterized protein</fullName>
    </submittedName>
</protein>
<feature type="compositionally biased region" description="Basic and acidic residues" evidence="1">
    <location>
        <begin position="62"/>
        <end position="81"/>
    </location>
</feature>
<evidence type="ECO:0000256" key="1">
    <source>
        <dbReference type="SAM" id="MobiDB-lite"/>
    </source>
</evidence>
<organism evidence="2">
    <name type="scientific">uncultured bacterium 4050020-J15</name>
    <dbReference type="NCBI Taxonomy" id="1343840"/>
    <lineage>
        <taxon>Bacteria</taxon>
        <taxon>environmental samples</taxon>
    </lineage>
</organism>
<dbReference type="EMBL" id="KF170415">
    <property type="protein sequence ID" value="AGO87841.1"/>
    <property type="molecule type" value="Genomic_DNA"/>
</dbReference>